<reference evidence="2" key="2">
    <citation type="submission" date="2013-10" db="EMBL/GenBank/DDBJ databases">
        <authorList>
            <person name="Aslett M."/>
        </authorList>
    </citation>
    <scope>NUCLEOTIDE SEQUENCE [LARGE SCALE GENOMIC DNA]</scope>
    <source>
        <strain evidence="2">Houghton</strain>
    </source>
</reference>
<proteinExistence type="predicted"/>
<dbReference type="AlphaFoldDB" id="U6H105"/>
<dbReference type="OrthoDB" id="348305at2759"/>
<sequence length="639" mass="70563">MDSNISPVGKAGADLNQSSEREQQQDAVHSFSLSASPLYRDTAVVHPPVATPTSEYEEKSLEAATPVSLKPRRTQTPTASSIPVFCSLLALALGSLALSSVCRSARHSSTESRADVRRLASKDNENRDDEAARTSDELANLCEDLGEWAPQDPFSGGQRLSPTVVEEVLSGLLEDWEPSPAVPPGTTQYKRHYLETADEDDEAGPSWKRPKPSNSNFEVPFVTDQHDEGQFAAFGAPFSGAPSFQPAEVAGGADPQQLNTSQQWYTNEGHAPFEGHAPQIPLVNPWETDLQGTASATFPPLPFAQPHEQMQWPSVQTPQAADGMDPFLQPQFYQPQPTSHLQMGSMQNLGGIDPQYYSPYYQSMPPPNPQAPHLMVSNSGGVFSAASLNVYGTQQDGSNGEVDEAFGGSSRDALRGLLLSRLPTSAEQSSSTEEDNENPPKHPYVRLPKVAQQINIRQTFLRGPEPSFRLPPRLSFDLAQLRAICKLPWIGQVEVNRLLGVAGRLAKHGKELMATSPRPYPSEAVETLGRRFLLLDALNAIRKILGNLVQWDDWWKDFTAGIPSDYSRSSPTHRLPLSQELHQFALELSAAVGKYRNDSPPSDEEVIYLKKKLFFGSTCTRYFRRREWDNWREDGLYPS</sequence>
<feature type="region of interest" description="Disordered" evidence="1">
    <location>
        <begin position="44"/>
        <end position="77"/>
    </location>
</feature>
<gene>
    <name evidence="2" type="ORF">EPH_0002020</name>
</gene>
<feature type="region of interest" description="Disordered" evidence="1">
    <location>
        <begin position="107"/>
        <end position="134"/>
    </location>
</feature>
<feature type="compositionally biased region" description="Basic and acidic residues" evidence="1">
    <location>
        <begin position="108"/>
        <end position="134"/>
    </location>
</feature>
<dbReference type="Proteomes" id="UP000018201">
    <property type="component" value="Unassembled WGS sequence"/>
</dbReference>
<keyword evidence="3" id="KW-1185">Reference proteome</keyword>
<evidence type="ECO:0000313" key="3">
    <source>
        <dbReference type="Proteomes" id="UP000018201"/>
    </source>
</evidence>
<evidence type="ECO:0000313" key="2">
    <source>
        <dbReference type="EMBL" id="CDI86271.1"/>
    </source>
</evidence>
<dbReference type="EMBL" id="HG695046">
    <property type="protein sequence ID" value="CDI86271.1"/>
    <property type="molecule type" value="Genomic_DNA"/>
</dbReference>
<protein>
    <submittedName>
        <fullName evidence="2">Uncharacterized protein</fullName>
    </submittedName>
</protein>
<evidence type="ECO:0000256" key="1">
    <source>
        <dbReference type="SAM" id="MobiDB-lite"/>
    </source>
</evidence>
<dbReference type="VEuPathDB" id="ToxoDB:EPH_0002020"/>
<reference evidence="2" key="1">
    <citation type="submission" date="2013-10" db="EMBL/GenBank/DDBJ databases">
        <title>Genomic analysis of the causative agents of coccidiosis in chickens.</title>
        <authorList>
            <person name="Reid A.J."/>
            <person name="Blake D."/>
            <person name="Billington K."/>
            <person name="Browne H."/>
            <person name="Dunn M."/>
            <person name="Hung S."/>
            <person name="Kawahara F."/>
            <person name="Miranda-Saavedra D."/>
            <person name="Mourier T."/>
            <person name="Nagra H."/>
            <person name="Otto T.D."/>
            <person name="Rawlings N."/>
            <person name="Sanchez A."/>
            <person name="Sanders M."/>
            <person name="Subramaniam C."/>
            <person name="Tay Y."/>
            <person name="Dear P."/>
            <person name="Doerig C."/>
            <person name="Gruber A."/>
            <person name="Parkinson J."/>
            <person name="Shirley M."/>
            <person name="Wan K.L."/>
            <person name="Berriman M."/>
            <person name="Tomley F."/>
            <person name="Pain A."/>
        </authorList>
    </citation>
    <scope>NUCLEOTIDE SEQUENCE [LARGE SCALE GENOMIC DNA]</scope>
    <source>
        <strain evidence="2">Houghton</strain>
    </source>
</reference>
<feature type="region of interest" description="Disordered" evidence="1">
    <location>
        <begin position="1"/>
        <end position="32"/>
    </location>
</feature>
<name>U6H105_9EIME</name>
<accession>U6H105</accession>
<feature type="region of interest" description="Disordered" evidence="1">
    <location>
        <begin position="197"/>
        <end position="216"/>
    </location>
</feature>
<organism evidence="2 3">
    <name type="scientific">Eimeria praecox</name>
    <dbReference type="NCBI Taxonomy" id="51316"/>
    <lineage>
        <taxon>Eukaryota</taxon>
        <taxon>Sar</taxon>
        <taxon>Alveolata</taxon>
        <taxon>Apicomplexa</taxon>
        <taxon>Conoidasida</taxon>
        <taxon>Coccidia</taxon>
        <taxon>Eucoccidiorida</taxon>
        <taxon>Eimeriorina</taxon>
        <taxon>Eimeriidae</taxon>
        <taxon>Eimeria</taxon>
    </lineage>
</organism>
<feature type="region of interest" description="Disordered" evidence="1">
    <location>
        <begin position="423"/>
        <end position="443"/>
    </location>
</feature>